<name>A0A7C5DFS6_9CHLB</name>
<dbReference type="SUPFAM" id="SSF56935">
    <property type="entry name" value="Porins"/>
    <property type="match status" value="1"/>
</dbReference>
<dbReference type="EMBL" id="DRSQ01000250">
    <property type="protein sequence ID" value="HHE33269.1"/>
    <property type="molecule type" value="Genomic_DNA"/>
</dbReference>
<reference evidence="2" key="1">
    <citation type="journal article" date="2020" name="mSystems">
        <title>Genome- and Community-Level Interaction Insights into Carbon Utilization and Element Cycling Functions of Hydrothermarchaeota in Hydrothermal Sediment.</title>
        <authorList>
            <person name="Zhou Z."/>
            <person name="Liu Y."/>
            <person name="Xu W."/>
            <person name="Pan J."/>
            <person name="Luo Z.H."/>
            <person name="Li M."/>
        </authorList>
    </citation>
    <scope>NUCLEOTIDE SEQUENCE [LARGE SCALE GENOMIC DNA]</scope>
    <source>
        <strain evidence="2">HyVt-633</strain>
    </source>
</reference>
<dbReference type="AlphaFoldDB" id="A0A7C5DFS6"/>
<comment type="caution">
    <text evidence="2">The sequence shown here is derived from an EMBL/GenBank/DDBJ whole genome shotgun (WGS) entry which is preliminary data.</text>
</comment>
<protein>
    <recommendedName>
        <fullName evidence="3">Phosphate-selective porin O and P</fullName>
    </recommendedName>
</protein>
<keyword evidence="1" id="KW-0732">Signal</keyword>
<evidence type="ECO:0008006" key="3">
    <source>
        <dbReference type="Google" id="ProtNLM"/>
    </source>
</evidence>
<gene>
    <name evidence="2" type="ORF">ENL07_11825</name>
</gene>
<sequence length="394" mass="44316">MKRFFFVFAVLSSMLSGSMSAFAAQFDISGYIEPQYLFLDNDEASESVARNRLKVNAKFKPADGVSIEADAISMHYFKRYSVNLADFLPDRIRQTLPPQLRNISATSPRDSLYFDNVFLKLSRGKADVTVGKQQLEFGPGYFSNPVNMFSRKDIIDPTYEKTGHKAIRGDLTLAPRSVLTVFATSDDDIDHISDVGSAVRLTVPAGHFDLGFTLAEREWLLGDYLTGDLSPQQRSLYGFDAVGELLGAGVWTEFQYSRMEREEDFYELLAGVDYTFTNKLYLMAEYYHGSLAASDTESLTFSDWMRYFNNEVLAVSSDQLYLYSEYPAGDYLKLGFAVLASLNDSSCALVPSVRYNFQENLMLTMIGQIYTGRDGTAFGTQLGKGGLCRLTWYF</sequence>
<accession>A0A7C5DFS6</accession>
<organism evidence="2">
    <name type="scientific">Chlorobaculum parvum</name>
    <dbReference type="NCBI Taxonomy" id="274539"/>
    <lineage>
        <taxon>Bacteria</taxon>
        <taxon>Pseudomonadati</taxon>
        <taxon>Chlorobiota</taxon>
        <taxon>Chlorobiia</taxon>
        <taxon>Chlorobiales</taxon>
        <taxon>Chlorobiaceae</taxon>
        <taxon>Chlorobaculum</taxon>
    </lineage>
</organism>
<proteinExistence type="predicted"/>
<dbReference type="Proteomes" id="UP000886058">
    <property type="component" value="Unassembled WGS sequence"/>
</dbReference>
<feature type="chain" id="PRO_5028468554" description="Phosphate-selective porin O and P" evidence="1">
    <location>
        <begin position="24"/>
        <end position="394"/>
    </location>
</feature>
<evidence type="ECO:0000313" key="2">
    <source>
        <dbReference type="EMBL" id="HHE33269.1"/>
    </source>
</evidence>
<evidence type="ECO:0000256" key="1">
    <source>
        <dbReference type="SAM" id="SignalP"/>
    </source>
</evidence>
<feature type="signal peptide" evidence="1">
    <location>
        <begin position="1"/>
        <end position="23"/>
    </location>
</feature>